<dbReference type="RefSeq" id="WP_357788072.1">
    <property type="nucleotide sequence ID" value="NZ_JBFAKC010000016.1"/>
</dbReference>
<feature type="domain" description="Tail sheath protein C-terminal" evidence="4">
    <location>
        <begin position="264"/>
        <end position="367"/>
    </location>
</feature>
<dbReference type="Pfam" id="PF04984">
    <property type="entry name" value="Phage_sheath_1"/>
    <property type="match status" value="1"/>
</dbReference>
<dbReference type="InterPro" id="IPR020287">
    <property type="entry name" value="Tail_sheath_C"/>
</dbReference>
<evidence type="ECO:0000256" key="2">
    <source>
        <dbReference type="SAM" id="MobiDB-lite"/>
    </source>
</evidence>
<dbReference type="Pfam" id="PF17482">
    <property type="entry name" value="Phage_sheath_1C"/>
    <property type="match status" value="1"/>
</dbReference>
<feature type="compositionally biased region" description="Basic and acidic residues" evidence="2">
    <location>
        <begin position="147"/>
        <end position="161"/>
    </location>
</feature>
<reference evidence="5 6" key="1">
    <citation type="submission" date="2024-06" db="EMBL/GenBank/DDBJ databases">
        <title>The Natural Products Discovery Center: Release of the First 8490 Sequenced Strains for Exploring Actinobacteria Biosynthetic Diversity.</title>
        <authorList>
            <person name="Kalkreuter E."/>
            <person name="Kautsar S.A."/>
            <person name="Yang D."/>
            <person name="Bader C.D."/>
            <person name="Teijaro C.N."/>
            <person name="Fluegel L."/>
            <person name="Davis C.M."/>
            <person name="Simpson J.R."/>
            <person name="Lauterbach L."/>
            <person name="Steele A.D."/>
            <person name="Gui C."/>
            <person name="Meng S."/>
            <person name="Li G."/>
            <person name="Viehrig K."/>
            <person name="Ye F."/>
            <person name="Su P."/>
            <person name="Kiefer A.F."/>
            <person name="Nichols A."/>
            <person name="Cepeda A.J."/>
            <person name="Yan W."/>
            <person name="Fan B."/>
            <person name="Jiang Y."/>
            <person name="Adhikari A."/>
            <person name="Zheng C.-J."/>
            <person name="Schuster L."/>
            <person name="Cowan T.M."/>
            <person name="Smanski M.J."/>
            <person name="Chevrette M.G."/>
            <person name="De Carvalho L.P.S."/>
            <person name="Shen B."/>
        </authorList>
    </citation>
    <scope>NUCLEOTIDE SEQUENCE [LARGE SCALE GENOMIC DNA]</scope>
    <source>
        <strain evidence="5 6">NPDC050403</strain>
    </source>
</reference>
<dbReference type="InterPro" id="IPR052042">
    <property type="entry name" value="Tail_sheath_structural"/>
</dbReference>
<proteinExistence type="inferred from homology"/>
<organism evidence="5 6">
    <name type="scientific">Nocardia aurea</name>
    <dbReference type="NCBI Taxonomy" id="2144174"/>
    <lineage>
        <taxon>Bacteria</taxon>
        <taxon>Bacillati</taxon>
        <taxon>Actinomycetota</taxon>
        <taxon>Actinomycetes</taxon>
        <taxon>Mycobacteriales</taxon>
        <taxon>Nocardiaceae</taxon>
        <taxon>Nocardia</taxon>
    </lineage>
</organism>
<dbReference type="PANTHER" id="PTHR35861">
    <property type="match status" value="1"/>
</dbReference>
<dbReference type="Proteomes" id="UP001551695">
    <property type="component" value="Unassembled WGS sequence"/>
</dbReference>
<gene>
    <name evidence="5" type="ORF">AB0I48_28860</name>
</gene>
<evidence type="ECO:0000256" key="1">
    <source>
        <dbReference type="ARBA" id="ARBA00008005"/>
    </source>
</evidence>
<feature type="region of interest" description="Disordered" evidence="2">
    <location>
        <begin position="142"/>
        <end position="161"/>
    </location>
</feature>
<keyword evidence="6" id="KW-1185">Reference proteome</keyword>
<evidence type="ECO:0000259" key="4">
    <source>
        <dbReference type="Pfam" id="PF17482"/>
    </source>
</evidence>
<sequence length="379" mass="40618">MADLTLRAPGVYIEEIAATGPIAAAGTSTAALIGTVVKNPADADFGKPVPITNWTAYVERFGGFDKTKSLPFAVRGFFENGGSLVYVVPIKDNAGVDAALANLRALQDVSMVALPGVIDTTTQMKVVGHCTDLTDRVAILDGAPDNDPLKPDGPLRKQRGELSSKSGFGALYWPWITVPDPQDTTKLFAVPPSGHVAGLIARTDGQRGVHKAPANEPVVGAVGLAFVLDNTQHGVLNNLNINALRVFPGRARPLVWGARTITDETPWRHLNVRRLMSFIEDSIVAGTSWAVFEPNDRALWKRLELSISEFLTRVWQSGALFGATADEAFYVKIDDELNPPAGRALGQVFGEIGVAPVHPAEYVMFRVGMWDGGAQVAES</sequence>
<accession>A0ABV3G1M0</accession>
<feature type="domain" description="Tail sheath protein subtilisin-like" evidence="3">
    <location>
        <begin position="96"/>
        <end position="260"/>
    </location>
</feature>
<dbReference type="Gene3D" id="3.40.50.11780">
    <property type="match status" value="1"/>
</dbReference>
<comment type="caution">
    <text evidence="5">The sequence shown here is derived from an EMBL/GenBank/DDBJ whole genome shotgun (WGS) entry which is preliminary data.</text>
</comment>
<dbReference type="EMBL" id="JBFAKC010000016">
    <property type="protein sequence ID" value="MEV0711579.1"/>
    <property type="molecule type" value="Genomic_DNA"/>
</dbReference>
<dbReference type="PANTHER" id="PTHR35861:SF1">
    <property type="entry name" value="PHAGE TAIL SHEATH PROTEIN"/>
    <property type="match status" value="1"/>
</dbReference>
<dbReference type="InterPro" id="IPR035089">
    <property type="entry name" value="Phage_sheath_subtilisin"/>
</dbReference>
<name>A0ABV3G1M0_9NOCA</name>
<protein>
    <submittedName>
        <fullName evidence="5">Phage tail sheath subtilisin-like domain-containing protein</fullName>
    </submittedName>
</protein>
<evidence type="ECO:0000313" key="5">
    <source>
        <dbReference type="EMBL" id="MEV0711579.1"/>
    </source>
</evidence>
<evidence type="ECO:0000259" key="3">
    <source>
        <dbReference type="Pfam" id="PF04984"/>
    </source>
</evidence>
<evidence type="ECO:0000313" key="6">
    <source>
        <dbReference type="Proteomes" id="UP001551695"/>
    </source>
</evidence>
<comment type="similarity">
    <text evidence="1">Belongs to the myoviridae tail sheath protein family.</text>
</comment>